<evidence type="ECO:0000313" key="2">
    <source>
        <dbReference type="EMBL" id="OEL23984.1"/>
    </source>
</evidence>
<evidence type="ECO:0000256" key="1">
    <source>
        <dbReference type="SAM" id="MobiDB-lite"/>
    </source>
</evidence>
<comment type="caution">
    <text evidence="2">The sequence shown here is derived from an EMBL/GenBank/DDBJ whole genome shotgun (WGS) entry which is preliminary data.</text>
</comment>
<dbReference type="Proteomes" id="UP000095767">
    <property type="component" value="Unassembled WGS sequence"/>
</dbReference>
<dbReference type="PANTHER" id="PTHR33026:SF7">
    <property type="entry name" value="OS03G0100275 PROTEIN"/>
    <property type="match status" value="1"/>
</dbReference>
<feature type="region of interest" description="Disordered" evidence="1">
    <location>
        <begin position="168"/>
        <end position="190"/>
    </location>
</feature>
<keyword evidence="3" id="KW-1185">Reference proteome</keyword>
<accession>A0A1E5VG14</accession>
<name>A0A1E5VG14_9POAL</name>
<gene>
    <name evidence="2" type="ORF">BAE44_0014998</name>
</gene>
<evidence type="ECO:0000313" key="3">
    <source>
        <dbReference type="Proteomes" id="UP000095767"/>
    </source>
</evidence>
<dbReference type="AlphaFoldDB" id="A0A1E5VG14"/>
<feature type="region of interest" description="Disordered" evidence="1">
    <location>
        <begin position="94"/>
        <end position="124"/>
    </location>
</feature>
<reference evidence="2 3" key="1">
    <citation type="submission" date="2016-09" db="EMBL/GenBank/DDBJ databases">
        <title>The draft genome of Dichanthelium oligosanthes: A C3 panicoid grass species.</title>
        <authorList>
            <person name="Studer A.J."/>
            <person name="Schnable J.C."/>
            <person name="Brutnell T.P."/>
        </authorList>
    </citation>
    <scope>NUCLEOTIDE SEQUENCE [LARGE SCALE GENOMIC DNA]</scope>
    <source>
        <strain evidence="3">cv. Kellogg 1175</strain>
        <tissue evidence="2">Leaf</tissue>
    </source>
</reference>
<proteinExistence type="predicted"/>
<dbReference type="EMBL" id="LWDX02041024">
    <property type="protein sequence ID" value="OEL23984.1"/>
    <property type="molecule type" value="Genomic_DNA"/>
</dbReference>
<organism evidence="2 3">
    <name type="scientific">Dichanthelium oligosanthes</name>
    <dbReference type="NCBI Taxonomy" id="888268"/>
    <lineage>
        <taxon>Eukaryota</taxon>
        <taxon>Viridiplantae</taxon>
        <taxon>Streptophyta</taxon>
        <taxon>Embryophyta</taxon>
        <taxon>Tracheophyta</taxon>
        <taxon>Spermatophyta</taxon>
        <taxon>Magnoliopsida</taxon>
        <taxon>Liliopsida</taxon>
        <taxon>Poales</taxon>
        <taxon>Poaceae</taxon>
        <taxon>PACMAD clade</taxon>
        <taxon>Panicoideae</taxon>
        <taxon>Panicodae</taxon>
        <taxon>Paniceae</taxon>
        <taxon>Dichantheliinae</taxon>
        <taxon>Dichanthelium</taxon>
    </lineage>
</organism>
<protein>
    <submittedName>
        <fullName evidence="2">Uncharacterized protein</fullName>
    </submittedName>
</protein>
<dbReference type="PANTHER" id="PTHR33026">
    <property type="entry name" value="OS06G0360600 PROTEIN"/>
    <property type="match status" value="1"/>
</dbReference>
<sequence length="190" mass="21479">MAKAAAMIEPEIVEEEVAVINEKRMWSNPMLELLGPLKDAGLTGVKVLWTFFERRVQPLMARVHPLFRYTGAGDPMRMSPEVLTSAEMHYPPLPEDGAQRAANRAENERQLAASQERKKARAAMATAQQNGALLRARLPRRRRLPTTAMMMRMMTTMMREMTWGRGSTRCWAPASAPRRRRSARGDGGCR</sequence>